<feature type="transmembrane region" description="Helical" evidence="6">
    <location>
        <begin position="7"/>
        <end position="25"/>
    </location>
</feature>
<dbReference type="SUPFAM" id="SSF103473">
    <property type="entry name" value="MFS general substrate transporter"/>
    <property type="match status" value="1"/>
</dbReference>
<keyword evidence="2" id="KW-0813">Transport</keyword>
<dbReference type="InterPro" id="IPR053160">
    <property type="entry name" value="MFS_DHA3_Transporter"/>
</dbReference>
<dbReference type="Pfam" id="PF07690">
    <property type="entry name" value="MFS_1"/>
    <property type="match status" value="1"/>
</dbReference>
<feature type="transmembrane region" description="Helical" evidence="6">
    <location>
        <begin position="153"/>
        <end position="173"/>
    </location>
</feature>
<feature type="transmembrane region" description="Helical" evidence="6">
    <location>
        <begin position="86"/>
        <end position="108"/>
    </location>
</feature>
<evidence type="ECO:0000256" key="4">
    <source>
        <dbReference type="ARBA" id="ARBA00022989"/>
    </source>
</evidence>
<dbReference type="InterPro" id="IPR011701">
    <property type="entry name" value="MFS"/>
</dbReference>
<evidence type="ECO:0000256" key="1">
    <source>
        <dbReference type="ARBA" id="ARBA00004651"/>
    </source>
</evidence>
<dbReference type="PANTHER" id="PTHR23530:SF1">
    <property type="entry name" value="PERMEASE, MAJOR FACILITATOR SUPERFAMILY-RELATED"/>
    <property type="match status" value="1"/>
</dbReference>
<reference evidence="8 9" key="1">
    <citation type="submission" date="2018-08" db="EMBL/GenBank/DDBJ databases">
        <title>Genome sequence of Halobacillus trueperi KCTC 3686.</title>
        <authorList>
            <person name="Cho K.H."/>
            <person name="Kwak M.-J."/>
            <person name="Kim B.-Y."/>
            <person name="Chun J."/>
        </authorList>
    </citation>
    <scope>NUCLEOTIDE SEQUENCE [LARGE SCALE GENOMIC DNA]</scope>
    <source>
        <strain evidence="8 9">KCTC 3686</strain>
    </source>
</reference>
<evidence type="ECO:0000256" key="6">
    <source>
        <dbReference type="SAM" id="Phobius"/>
    </source>
</evidence>
<feature type="transmembrane region" description="Helical" evidence="6">
    <location>
        <begin position="345"/>
        <end position="377"/>
    </location>
</feature>
<dbReference type="InterPro" id="IPR020846">
    <property type="entry name" value="MFS_dom"/>
</dbReference>
<evidence type="ECO:0000313" key="9">
    <source>
        <dbReference type="Proteomes" id="UP000256305"/>
    </source>
</evidence>
<gene>
    <name evidence="8" type="ORF">DYE48_14965</name>
</gene>
<dbReference type="EMBL" id="QUAE01000014">
    <property type="protein sequence ID" value="REJ07940.1"/>
    <property type="molecule type" value="Genomic_DNA"/>
</dbReference>
<keyword evidence="4 6" id="KW-1133">Transmembrane helix</keyword>
<evidence type="ECO:0000259" key="7">
    <source>
        <dbReference type="PROSITE" id="PS50850"/>
    </source>
</evidence>
<evidence type="ECO:0000256" key="5">
    <source>
        <dbReference type="ARBA" id="ARBA00023136"/>
    </source>
</evidence>
<keyword evidence="5 6" id="KW-0472">Membrane</keyword>
<dbReference type="GO" id="GO:0022857">
    <property type="term" value="F:transmembrane transporter activity"/>
    <property type="evidence" value="ECO:0007669"/>
    <property type="project" value="InterPro"/>
</dbReference>
<feature type="transmembrane region" description="Helical" evidence="6">
    <location>
        <begin position="61"/>
        <end position="80"/>
    </location>
</feature>
<keyword evidence="3 6" id="KW-0812">Transmembrane</keyword>
<name>A0A3E0J4Y0_9BACI</name>
<sequence>MRIFYSFSVLRGLAMGIFSPIWIIYLVHQGYSLLEIGLLGALFEIAKFIFEVPSGTFADRFGIKVSIVGSFLFSILTWGFFPFIESLIVCIAALVAWALSDSLISGAYETWMSRVAGEEQFGKEIMKNTQLMILTIILGSISSGYLYTVNPYLPFVLVVTVYLVLFVWMLLFVSVPKIDLEQENTSFVHILKSSLKIMMNQRRVFLIVIAGFFTALVYDTISRYWQPYMGEIGVSEKTLGYIFAVAGAISFLLLMLTIRLEKKIEKSPYKALTIVDGLGMVLSIIIATGFRSVGLASVAMVLAMEDIRHPIETSYLNKFFPDSYKTTLFSLNAGVGALGEISSGIIFGLIAAQFGLAITFVAAGLCIAPALIIYSIVPRLKEKTQKDTPAVKTAN</sequence>
<dbReference type="Proteomes" id="UP000256305">
    <property type="component" value="Unassembled WGS sequence"/>
</dbReference>
<dbReference type="AlphaFoldDB" id="A0A3E0J4Y0"/>
<evidence type="ECO:0000256" key="3">
    <source>
        <dbReference type="ARBA" id="ARBA00022692"/>
    </source>
</evidence>
<feature type="transmembrane region" description="Helical" evidence="6">
    <location>
        <begin position="241"/>
        <end position="260"/>
    </location>
</feature>
<dbReference type="PROSITE" id="PS50850">
    <property type="entry name" value="MFS"/>
    <property type="match status" value="1"/>
</dbReference>
<keyword evidence="9" id="KW-1185">Reference proteome</keyword>
<evidence type="ECO:0000313" key="8">
    <source>
        <dbReference type="EMBL" id="REJ07940.1"/>
    </source>
</evidence>
<dbReference type="Gene3D" id="1.20.1250.20">
    <property type="entry name" value="MFS general substrate transporter like domains"/>
    <property type="match status" value="2"/>
</dbReference>
<feature type="transmembrane region" description="Helical" evidence="6">
    <location>
        <begin position="129"/>
        <end position="147"/>
    </location>
</feature>
<proteinExistence type="predicted"/>
<dbReference type="InterPro" id="IPR036259">
    <property type="entry name" value="MFS_trans_sf"/>
</dbReference>
<comment type="subcellular location">
    <subcellularLocation>
        <location evidence="1">Cell membrane</location>
        <topology evidence="1">Multi-pass membrane protein</topology>
    </subcellularLocation>
</comment>
<dbReference type="GO" id="GO:0005886">
    <property type="term" value="C:plasma membrane"/>
    <property type="evidence" value="ECO:0007669"/>
    <property type="project" value="UniProtKB-SubCell"/>
</dbReference>
<dbReference type="CDD" id="cd06174">
    <property type="entry name" value="MFS"/>
    <property type="match status" value="1"/>
</dbReference>
<feature type="transmembrane region" description="Helical" evidence="6">
    <location>
        <begin position="204"/>
        <end position="221"/>
    </location>
</feature>
<feature type="domain" description="Major facilitator superfamily (MFS) profile" evidence="7">
    <location>
        <begin position="1"/>
        <end position="381"/>
    </location>
</feature>
<protein>
    <submittedName>
        <fullName evidence="8">MFS transporter</fullName>
    </submittedName>
</protein>
<feature type="transmembrane region" description="Helical" evidence="6">
    <location>
        <begin position="31"/>
        <end position="49"/>
    </location>
</feature>
<accession>A0A3E0J4Y0</accession>
<dbReference type="RefSeq" id="WP_115824328.1">
    <property type="nucleotide sequence ID" value="NZ_QUAE01000014.1"/>
</dbReference>
<dbReference type="PANTHER" id="PTHR23530">
    <property type="entry name" value="TRANSPORT PROTEIN-RELATED"/>
    <property type="match status" value="1"/>
</dbReference>
<organism evidence="8 9">
    <name type="scientific">Halobacillus trueperi</name>
    <dbReference type="NCBI Taxonomy" id="156205"/>
    <lineage>
        <taxon>Bacteria</taxon>
        <taxon>Bacillati</taxon>
        <taxon>Bacillota</taxon>
        <taxon>Bacilli</taxon>
        <taxon>Bacillales</taxon>
        <taxon>Bacillaceae</taxon>
        <taxon>Halobacillus</taxon>
    </lineage>
</organism>
<evidence type="ECO:0000256" key="2">
    <source>
        <dbReference type="ARBA" id="ARBA00022448"/>
    </source>
</evidence>
<comment type="caution">
    <text evidence="8">The sequence shown here is derived from an EMBL/GenBank/DDBJ whole genome shotgun (WGS) entry which is preliminary data.</text>
</comment>